<reference evidence="3 4" key="1">
    <citation type="submission" date="2019-05" db="EMBL/GenBank/DDBJ databases">
        <authorList>
            <consortium name="NARMS: The National Antimicrobial Resistance Monitoring System"/>
        </authorList>
    </citation>
    <scope>NUCLEOTIDE SEQUENCE [LARGE SCALE GENOMIC DNA]</scope>
    <source>
        <strain evidence="3 4">CVM N18EC122</strain>
    </source>
</reference>
<keyword evidence="3" id="KW-0012">Acyltransferase</keyword>
<comment type="caution">
    <text evidence="3">The sequence shown here is derived from an EMBL/GenBank/DDBJ whole genome shotgun (WGS) entry which is preliminary data.</text>
</comment>
<organism evidence="3 4">
    <name type="scientific">Escherichia coli</name>
    <dbReference type="NCBI Taxonomy" id="562"/>
    <lineage>
        <taxon>Bacteria</taxon>
        <taxon>Pseudomonadati</taxon>
        <taxon>Pseudomonadota</taxon>
        <taxon>Gammaproteobacteria</taxon>
        <taxon>Enterobacterales</taxon>
        <taxon>Enterobacteriaceae</taxon>
        <taxon>Escherichia</taxon>
    </lineage>
</organism>
<sequence>MILSLQYIRGIASLLVVLFHFRFLLNEHYSQKDLGDLLFGNGLSGVDIFFILSGFIIVYSTRKKEVNDTFSFSIRRIFRIYPLLITCCCMYYIINTQFLTYATVENFRTLLISIIPLNINWNEGAPFFAYNLLYPAWTITYEIGFYVFFGVSMSISHKYRTIICSVFIIMVVSFTQYYVNGNISFSGDVSAGLFTDNWLLGYTNVITSPMMYEFVIGMFLSEIFTNINESKSIKRILSKYSLQILWISCGISIILFIIQRPYGHGLNGFGTMAMILIASSLVYEYCNITPKIKIFNFLGEISYSLYLIHAVILALFFYYKADLAEIGITGGFSVFFPWLLSQ</sequence>
<keyword evidence="1" id="KW-1133">Transmembrane helix</keyword>
<proteinExistence type="predicted"/>
<evidence type="ECO:0000259" key="2">
    <source>
        <dbReference type="Pfam" id="PF01757"/>
    </source>
</evidence>
<dbReference type="GO" id="GO:0016020">
    <property type="term" value="C:membrane"/>
    <property type="evidence" value="ECO:0007669"/>
    <property type="project" value="TreeGrafter"/>
</dbReference>
<feature type="transmembrane region" description="Helical" evidence="1">
    <location>
        <begin position="323"/>
        <end position="340"/>
    </location>
</feature>
<feature type="transmembrane region" description="Helical" evidence="1">
    <location>
        <begin position="199"/>
        <end position="220"/>
    </location>
</feature>
<feature type="transmembrane region" description="Helical" evidence="1">
    <location>
        <begin position="240"/>
        <end position="258"/>
    </location>
</feature>
<feature type="transmembrane region" description="Helical" evidence="1">
    <location>
        <begin position="80"/>
        <end position="101"/>
    </location>
</feature>
<dbReference type="PANTHER" id="PTHR23028:SF131">
    <property type="entry name" value="BLR2367 PROTEIN"/>
    <property type="match status" value="1"/>
</dbReference>
<feature type="transmembrane region" description="Helical" evidence="1">
    <location>
        <begin position="295"/>
        <end position="317"/>
    </location>
</feature>
<gene>
    <name evidence="3" type="ORF">E6D34_06930</name>
</gene>
<feature type="transmembrane region" description="Helical" evidence="1">
    <location>
        <begin position="264"/>
        <end position="283"/>
    </location>
</feature>
<feature type="transmembrane region" description="Helical" evidence="1">
    <location>
        <begin position="127"/>
        <end position="149"/>
    </location>
</feature>
<dbReference type="InterPro" id="IPR002656">
    <property type="entry name" value="Acyl_transf_3_dom"/>
</dbReference>
<name>A0A8S7JQA9_ECOLX</name>
<accession>A0A8S7JQA9</accession>
<dbReference type="Proteomes" id="UP000532204">
    <property type="component" value="Unassembled WGS sequence"/>
</dbReference>
<dbReference type="RefSeq" id="WP_222170452.1">
    <property type="nucleotide sequence ID" value="NZ_VNMH01000002.1"/>
</dbReference>
<evidence type="ECO:0000256" key="1">
    <source>
        <dbReference type="SAM" id="Phobius"/>
    </source>
</evidence>
<protein>
    <submittedName>
        <fullName evidence="3">Acyltransferase</fullName>
    </submittedName>
</protein>
<keyword evidence="3" id="KW-0808">Transferase</keyword>
<dbReference type="AlphaFoldDB" id="A0A8S7JQA9"/>
<dbReference type="PANTHER" id="PTHR23028">
    <property type="entry name" value="ACETYLTRANSFERASE"/>
    <property type="match status" value="1"/>
</dbReference>
<dbReference type="InterPro" id="IPR050879">
    <property type="entry name" value="Acyltransferase_3"/>
</dbReference>
<evidence type="ECO:0000313" key="3">
    <source>
        <dbReference type="EMBL" id="EFC9749021.1"/>
    </source>
</evidence>
<dbReference type="EMBL" id="AASEBA010000010">
    <property type="protein sequence ID" value="EFC9749021.1"/>
    <property type="molecule type" value="Genomic_DNA"/>
</dbReference>
<feature type="transmembrane region" description="Helical" evidence="1">
    <location>
        <begin position="7"/>
        <end position="25"/>
    </location>
</feature>
<dbReference type="Pfam" id="PF01757">
    <property type="entry name" value="Acyl_transf_3"/>
    <property type="match status" value="1"/>
</dbReference>
<feature type="transmembrane region" description="Helical" evidence="1">
    <location>
        <begin position="37"/>
        <end position="59"/>
    </location>
</feature>
<dbReference type="GO" id="GO:0016747">
    <property type="term" value="F:acyltransferase activity, transferring groups other than amino-acyl groups"/>
    <property type="evidence" value="ECO:0007669"/>
    <property type="project" value="InterPro"/>
</dbReference>
<keyword evidence="1" id="KW-0812">Transmembrane</keyword>
<dbReference type="GO" id="GO:0000271">
    <property type="term" value="P:polysaccharide biosynthetic process"/>
    <property type="evidence" value="ECO:0007669"/>
    <property type="project" value="TreeGrafter"/>
</dbReference>
<feature type="transmembrane region" description="Helical" evidence="1">
    <location>
        <begin position="161"/>
        <end position="179"/>
    </location>
</feature>
<keyword evidence="1" id="KW-0472">Membrane</keyword>
<feature type="domain" description="Acyltransferase 3" evidence="2">
    <location>
        <begin position="3"/>
        <end position="340"/>
    </location>
</feature>
<evidence type="ECO:0000313" key="4">
    <source>
        <dbReference type="Proteomes" id="UP000532204"/>
    </source>
</evidence>